<dbReference type="EMBL" id="JACIIG010000056">
    <property type="protein sequence ID" value="MBB4571825.1"/>
    <property type="molecule type" value="Genomic_DNA"/>
</dbReference>
<reference evidence="3 4" key="1">
    <citation type="submission" date="2020-08" db="EMBL/GenBank/DDBJ databases">
        <title>Genomic Encyclopedia of Type Strains, Phase IV (KMG-V): Genome sequencing to study the core and pangenomes of soil and plant-associated prokaryotes.</title>
        <authorList>
            <person name="Whitman W."/>
        </authorList>
    </citation>
    <scope>NUCLEOTIDE SEQUENCE [LARGE SCALE GENOMIC DNA]</scope>
    <source>
        <strain evidence="3 4">SEMIA 492</strain>
    </source>
</reference>
<dbReference type="GO" id="GO:0006313">
    <property type="term" value="P:DNA transposition"/>
    <property type="evidence" value="ECO:0007669"/>
    <property type="project" value="InterPro"/>
</dbReference>
<protein>
    <submittedName>
        <fullName evidence="3">Putative transposase YbfD/YdcC</fullName>
    </submittedName>
</protein>
<dbReference type="AlphaFoldDB" id="A0A7W7A171"/>
<keyword evidence="4" id="KW-1185">Reference proteome</keyword>
<evidence type="ECO:0000259" key="1">
    <source>
        <dbReference type="Pfam" id="PF01609"/>
    </source>
</evidence>
<accession>A0A7W7A171</accession>
<dbReference type="GO" id="GO:0003677">
    <property type="term" value="F:DNA binding"/>
    <property type="evidence" value="ECO:0007669"/>
    <property type="project" value="InterPro"/>
</dbReference>
<dbReference type="PANTHER" id="PTHR30298:SF0">
    <property type="entry name" value="PROTEIN YBFL-RELATED"/>
    <property type="match status" value="1"/>
</dbReference>
<dbReference type="InterPro" id="IPR002559">
    <property type="entry name" value="Transposase_11"/>
</dbReference>
<organism evidence="3 4">
    <name type="scientific">Rhizobium leucaenae</name>
    <dbReference type="NCBI Taxonomy" id="29450"/>
    <lineage>
        <taxon>Bacteria</taxon>
        <taxon>Pseudomonadati</taxon>
        <taxon>Pseudomonadota</taxon>
        <taxon>Alphaproteobacteria</taxon>
        <taxon>Hyphomicrobiales</taxon>
        <taxon>Rhizobiaceae</taxon>
        <taxon>Rhizobium/Agrobacterium group</taxon>
        <taxon>Rhizobium</taxon>
    </lineage>
</organism>
<proteinExistence type="predicted"/>
<dbReference type="InterPro" id="IPR047647">
    <property type="entry name" value="ISAs1_transpos"/>
</dbReference>
<name>A0A7W7A171_9HYPH</name>
<dbReference type="Proteomes" id="UP000543836">
    <property type="component" value="Unassembled WGS sequence"/>
</dbReference>
<sequence>MNVVALEGFEKSRLKLLLDHLGEIEDVRDPWRVAYRLREVLFLVVCGTICDCEDYDLISEWGEQHLDFLRRFLPYDHGVPGGRWLTILMNRIDPALFSAAFTDWVRESWPDKPDFIAIDGKTSRRSHDRGAGKAALHLVSAYATTRRLVLAQEAVDAKSNETTAIPVILERLGANGGLAGAIVSIDAIATNPTIATAIAGQGADYLLAVKANQPTLRAEMQRYFEDAPDGALNTDIDVDKGHGRIEQRFVTVSSETDWLTGGRRFPGELRLPGARTLIRVQSRTELKDRCRFDTRYFISSASLDAKTAAQAVRGHWLIENALHWTLDVVFRDDQSRLRKGHGAHNMAIVRHFAINLVRAVADKKSIKLRRKRAGWNTEYLQTILGALTR</sequence>
<dbReference type="OrthoDB" id="8001376at2"/>
<evidence type="ECO:0000313" key="3">
    <source>
        <dbReference type="EMBL" id="MBB4571825.1"/>
    </source>
</evidence>
<gene>
    <name evidence="3" type="ORF">GGE60_006001</name>
</gene>
<feature type="domain" description="H repeat-associated protein N-terminal" evidence="2">
    <location>
        <begin position="18"/>
        <end position="105"/>
    </location>
</feature>
<dbReference type="GO" id="GO:0004803">
    <property type="term" value="F:transposase activity"/>
    <property type="evidence" value="ECO:0007669"/>
    <property type="project" value="InterPro"/>
</dbReference>
<dbReference type="PANTHER" id="PTHR30298">
    <property type="entry name" value="H REPEAT-ASSOCIATED PREDICTED TRANSPOSASE"/>
    <property type="match status" value="1"/>
</dbReference>
<dbReference type="NCBIfam" id="NF033564">
    <property type="entry name" value="transpos_ISAs1"/>
    <property type="match status" value="1"/>
</dbReference>
<dbReference type="InterPro" id="IPR032806">
    <property type="entry name" value="YbfD_N"/>
</dbReference>
<dbReference type="Pfam" id="PF01609">
    <property type="entry name" value="DDE_Tnp_1"/>
    <property type="match status" value="1"/>
</dbReference>
<evidence type="ECO:0000259" key="2">
    <source>
        <dbReference type="Pfam" id="PF13808"/>
    </source>
</evidence>
<comment type="caution">
    <text evidence="3">The sequence shown here is derived from an EMBL/GenBank/DDBJ whole genome shotgun (WGS) entry which is preliminary data.</text>
</comment>
<dbReference type="Pfam" id="PF13808">
    <property type="entry name" value="DDE_Tnp_1_assoc"/>
    <property type="match status" value="1"/>
</dbReference>
<feature type="domain" description="Transposase IS4-like" evidence="1">
    <location>
        <begin position="112"/>
        <end position="356"/>
    </location>
</feature>
<evidence type="ECO:0000313" key="4">
    <source>
        <dbReference type="Proteomes" id="UP000543836"/>
    </source>
</evidence>
<dbReference type="InterPro" id="IPR051698">
    <property type="entry name" value="Transposase_11-like"/>
</dbReference>
<dbReference type="RefSeq" id="WP_028755415.1">
    <property type="nucleotide sequence ID" value="NZ_JACIIG010000056.1"/>
</dbReference>